<organism evidence="19 20">
    <name type="scientific">Canna indica</name>
    <name type="common">Indian-shot</name>
    <dbReference type="NCBI Taxonomy" id="4628"/>
    <lineage>
        <taxon>Eukaryota</taxon>
        <taxon>Viridiplantae</taxon>
        <taxon>Streptophyta</taxon>
        <taxon>Embryophyta</taxon>
        <taxon>Tracheophyta</taxon>
        <taxon>Spermatophyta</taxon>
        <taxon>Magnoliopsida</taxon>
        <taxon>Liliopsida</taxon>
        <taxon>Zingiberales</taxon>
        <taxon>Cannaceae</taxon>
        <taxon>Canna</taxon>
    </lineage>
</organism>
<gene>
    <name evidence="19" type="ORF">Cni_G25534</name>
</gene>
<keyword evidence="6" id="KW-0285">Flavoprotein</keyword>
<dbReference type="PANTHER" id="PTHR46056:SF12">
    <property type="entry name" value="LONG-CHAIN-ALCOHOL OXIDASE"/>
    <property type="match status" value="1"/>
</dbReference>
<dbReference type="Pfam" id="PF00732">
    <property type="entry name" value="GMC_oxred_N"/>
    <property type="match status" value="1"/>
</dbReference>
<sequence length="673" mass="72801">MEKTRKAGGHPLLLGGRKGEKGHGFSAEQMRALAALCEAYIPPVAMDEKDDAAGHLSGGKEIAEVDQNRCKAREAFFLASGSDAPLPDEMNEDSKNPSWEAIGYSNHLPEEEKNQQRSQQERRPLEKGIIETLYETESSLLQSLAEKGLSVTLNPEQNTIDVKCDVVIVGSGCGGGVAAAVLASAGHKVVVIEKGNYFTAEDYTGIEGPSLSEMYEGGGLFSSVDGKMSILAGSTVGGGSAVNWSACIRTPDFVLREWAEEHRLPMFQSRDYASAVDAVWRRLGVTEGCEREGYQNQVLRKGCQKLGLEVEAVPRNSSEGHYCGSCTYGCRTGEKRGTDTTWLVDAVNCGAVIITGCKAEKFMIQKNAKDSRRKKKCLGLIARSLNKAITMRLKVEAKVTISACGALSTPPLMMASGLKNPNIGKNLHLHPVAPVWGYIPESVSDLKGKIFEGGIITSVHKVKDSENSGDAGHRVIIETPAIGPASFSSLFPWYSGRAMKERMLRYGRTANLIVLVRDSGSGTIEGEERIKYRFTRSDKENMTEGLRRALRILVAAGAVEVGTYRNDEQRISCKGIEEGELEKFLEGVKFTGGPRCGGDGWNLHCSAHQMGSCRMGASEKEGAVDERGQSWEVEGLFVCDGSVMPTAIGVNPMITIQSTAYCISEGIAEYLKS</sequence>
<dbReference type="InterPro" id="IPR012400">
    <property type="entry name" value="Long_Oxdase"/>
</dbReference>
<feature type="domain" description="Glucose-methanol-choline oxidoreductase N-terminal" evidence="16">
    <location>
        <begin position="213"/>
        <end position="432"/>
    </location>
</feature>
<keyword evidence="7" id="KW-0812">Transmembrane</keyword>
<evidence type="ECO:0000256" key="9">
    <source>
        <dbReference type="ARBA" id="ARBA00022989"/>
    </source>
</evidence>
<dbReference type="GO" id="GO:0050660">
    <property type="term" value="F:flavin adenine dinucleotide binding"/>
    <property type="evidence" value="ECO:0007669"/>
    <property type="project" value="InterPro"/>
</dbReference>
<comment type="subcellular location">
    <subcellularLocation>
        <location evidence="3 12">Membrane</location>
    </subcellularLocation>
</comment>
<dbReference type="AlphaFoldDB" id="A0AAQ3QL52"/>
<feature type="region of interest" description="Disordered" evidence="15">
    <location>
        <begin position="1"/>
        <end position="23"/>
    </location>
</feature>
<evidence type="ECO:0000313" key="19">
    <source>
        <dbReference type="EMBL" id="WOL16746.1"/>
    </source>
</evidence>
<feature type="domain" description="Glucose-methanol-choline oxidoreductase C-terminal" evidence="18">
    <location>
        <begin position="529"/>
        <end position="660"/>
    </location>
</feature>
<dbReference type="GO" id="GO:0016020">
    <property type="term" value="C:membrane"/>
    <property type="evidence" value="ECO:0007669"/>
    <property type="project" value="UniProtKB-SubCell"/>
</dbReference>
<comment type="function">
    <text evidence="2 12">Long-chain fatty alcohol oxidase involved in the omega-oxidation pathway of lipid degradation.</text>
</comment>
<keyword evidence="9" id="KW-1133">Transmembrane helix</keyword>
<evidence type="ECO:0000256" key="12">
    <source>
        <dbReference type="PIRNR" id="PIRNR028937"/>
    </source>
</evidence>
<proteinExistence type="inferred from homology"/>
<evidence type="ECO:0000313" key="20">
    <source>
        <dbReference type="Proteomes" id="UP001327560"/>
    </source>
</evidence>
<evidence type="ECO:0000256" key="6">
    <source>
        <dbReference type="ARBA" id="ARBA00022630"/>
    </source>
</evidence>
<evidence type="ECO:0000256" key="11">
    <source>
        <dbReference type="ARBA" id="ARBA00023136"/>
    </source>
</evidence>
<keyword evidence="20" id="KW-1185">Reference proteome</keyword>
<dbReference type="EMBL" id="CP136897">
    <property type="protein sequence ID" value="WOL16746.1"/>
    <property type="molecule type" value="Genomic_DNA"/>
</dbReference>
<keyword evidence="10 12" id="KW-0560">Oxidoreductase</keyword>
<dbReference type="PANTHER" id="PTHR46056">
    <property type="entry name" value="LONG-CHAIN-ALCOHOL OXIDASE"/>
    <property type="match status" value="1"/>
</dbReference>
<name>A0AAQ3QL52_9LILI</name>
<feature type="binding site" evidence="14">
    <location>
        <begin position="164"/>
        <end position="179"/>
    </location>
    <ligand>
        <name>FAD</name>
        <dbReference type="ChEBI" id="CHEBI:57692"/>
    </ligand>
</feature>
<keyword evidence="8 14" id="KW-0274">FAD</keyword>
<comment type="similarity">
    <text evidence="4 12">Belongs to the GMC oxidoreductase family.</text>
</comment>
<evidence type="ECO:0000256" key="8">
    <source>
        <dbReference type="ARBA" id="ARBA00022827"/>
    </source>
</evidence>
<evidence type="ECO:0000256" key="14">
    <source>
        <dbReference type="PIRSR" id="PIRSR028937-2"/>
    </source>
</evidence>
<dbReference type="InterPro" id="IPR003953">
    <property type="entry name" value="FAD-dep_OxRdtase_2_FAD-bd"/>
</dbReference>
<evidence type="ECO:0000256" key="1">
    <source>
        <dbReference type="ARBA" id="ARBA00000920"/>
    </source>
</evidence>
<evidence type="ECO:0000256" key="7">
    <source>
        <dbReference type="ARBA" id="ARBA00022692"/>
    </source>
</evidence>
<dbReference type="Pfam" id="PF00890">
    <property type="entry name" value="FAD_binding_2"/>
    <property type="match status" value="1"/>
</dbReference>
<dbReference type="EC" id="1.1.3.20" evidence="5 12"/>
<evidence type="ECO:0000256" key="10">
    <source>
        <dbReference type="ARBA" id="ARBA00023002"/>
    </source>
</evidence>
<evidence type="ECO:0000256" key="3">
    <source>
        <dbReference type="ARBA" id="ARBA00004370"/>
    </source>
</evidence>
<evidence type="ECO:0000256" key="15">
    <source>
        <dbReference type="SAM" id="MobiDB-lite"/>
    </source>
</evidence>
<feature type="active site" description="Proton acceptor" evidence="13">
    <location>
        <position position="608"/>
    </location>
</feature>
<dbReference type="InterPro" id="IPR036188">
    <property type="entry name" value="FAD/NAD-bd_sf"/>
</dbReference>
<evidence type="ECO:0000259" key="18">
    <source>
        <dbReference type="Pfam" id="PF05199"/>
    </source>
</evidence>
<evidence type="ECO:0000256" key="5">
    <source>
        <dbReference type="ARBA" id="ARBA00013125"/>
    </source>
</evidence>
<accession>A0AAQ3QL52</accession>
<dbReference type="Gene3D" id="3.50.50.60">
    <property type="entry name" value="FAD/NAD(P)-binding domain"/>
    <property type="match status" value="2"/>
</dbReference>
<evidence type="ECO:0000259" key="17">
    <source>
        <dbReference type="Pfam" id="PF00890"/>
    </source>
</evidence>
<dbReference type="InterPro" id="IPR000172">
    <property type="entry name" value="GMC_OxRdtase_N"/>
</dbReference>
<evidence type="ECO:0000256" key="4">
    <source>
        <dbReference type="ARBA" id="ARBA00010790"/>
    </source>
</evidence>
<feature type="region of interest" description="Disordered" evidence="15">
    <location>
        <begin position="81"/>
        <end position="102"/>
    </location>
</feature>
<dbReference type="SUPFAM" id="SSF51905">
    <property type="entry name" value="FAD/NAD(P)-binding domain"/>
    <property type="match status" value="1"/>
</dbReference>
<reference evidence="19 20" key="1">
    <citation type="submission" date="2023-10" db="EMBL/GenBank/DDBJ databases">
        <title>Chromosome-scale genome assembly provides insights into flower coloration mechanisms of Canna indica.</title>
        <authorList>
            <person name="Li C."/>
        </authorList>
    </citation>
    <scope>NUCLEOTIDE SEQUENCE [LARGE SCALE GENOMIC DNA]</scope>
    <source>
        <tissue evidence="19">Flower</tissue>
    </source>
</reference>
<feature type="domain" description="FAD-dependent oxidoreductase 2 FAD-binding" evidence="17">
    <location>
        <begin position="165"/>
        <end position="198"/>
    </location>
</feature>
<keyword evidence="11 12" id="KW-0472">Membrane</keyword>
<dbReference type="GO" id="GO:0046577">
    <property type="term" value="F:long-chain-alcohol oxidase activity"/>
    <property type="evidence" value="ECO:0007669"/>
    <property type="project" value="UniProtKB-EC"/>
</dbReference>
<evidence type="ECO:0000259" key="16">
    <source>
        <dbReference type="Pfam" id="PF00732"/>
    </source>
</evidence>
<evidence type="ECO:0000256" key="13">
    <source>
        <dbReference type="PIRSR" id="PIRSR028937-1"/>
    </source>
</evidence>
<protein>
    <recommendedName>
        <fullName evidence="5 12">Long-chain-alcohol oxidase</fullName>
        <ecNumber evidence="5 12">1.1.3.20</ecNumber>
    </recommendedName>
</protein>
<dbReference type="InterPro" id="IPR007867">
    <property type="entry name" value="GMC_OxRtase_C"/>
</dbReference>
<evidence type="ECO:0000256" key="2">
    <source>
        <dbReference type="ARBA" id="ARBA00003842"/>
    </source>
</evidence>
<dbReference type="PIRSF" id="PIRSF028937">
    <property type="entry name" value="Lg_Ch_AO"/>
    <property type="match status" value="1"/>
</dbReference>
<dbReference type="Proteomes" id="UP001327560">
    <property type="component" value="Chromosome 8"/>
</dbReference>
<dbReference type="Pfam" id="PF05199">
    <property type="entry name" value="GMC_oxred_C"/>
    <property type="match status" value="1"/>
</dbReference>
<comment type="catalytic activity">
    <reaction evidence="1 12">
        <text>a long-chain primary fatty alcohol + O2 = a long-chain fatty aldehyde + H2O2</text>
        <dbReference type="Rhea" id="RHEA:22756"/>
        <dbReference type="ChEBI" id="CHEBI:15379"/>
        <dbReference type="ChEBI" id="CHEBI:16240"/>
        <dbReference type="ChEBI" id="CHEBI:17176"/>
        <dbReference type="ChEBI" id="CHEBI:77396"/>
        <dbReference type="EC" id="1.1.3.20"/>
    </reaction>
</comment>